<dbReference type="Pfam" id="PF19573">
    <property type="entry name" value="DUF6089"/>
    <property type="match status" value="1"/>
</dbReference>
<dbReference type="EMBL" id="JBHULZ010000014">
    <property type="protein sequence ID" value="MFD2696893.1"/>
    <property type="molecule type" value="Genomic_DNA"/>
</dbReference>
<evidence type="ECO:0000313" key="3">
    <source>
        <dbReference type="Proteomes" id="UP001597357"/>
    </source>
</evidence>
<evidence type="ECO:0000259" key="1">
    <source>
        <dbReference type="Pfam" id="PF19573"/>
    </source>
</evidence>
<comment type="caution">
    <text evidence="2">The sequence shown here is derived from an EMBL/GenBank/DDBJ whole genome shotgun (WGS) entry which is preliminary data.</text>
</comment>
<evidence type="ECO:0000313" key="2">
    <source>
        <dbReference type="EMBL" id="MFD2696893.1"/>
    </source>
</evidence>
<gene>
    <name evidence="2" type="ORF">ACFSQ0_02725</name>
</gene>
<dbReference type="InterPro" id="IPR045743">
    <property type="entry name" value="DUF6089"/>
</dbReference>
<protein>
    <submittedName>
        <fullName evidence="2">DUF6089 family protein</fullName>
    </submittedName>
</protein>
<organism evidence="2 3">
    <name type="scientific">Mesonia sediminis</name>
    <dbReference type="NCBI Taxonomy" id="1703946"/>
    <lineage>
        <taxon>Bacteria</taxon>
        <taxon>Pseudomonadati</taxon>
        <taxon>Bacteroidota</taxon>
        <taxon>Flavobacteriia</taxon>
        <taxon>Flavobacteriales</taxon>
        <taxon>Flavobacteriaceae</taxon>
        <taxon>Mesonia</taxon>
    </lineage>
</organism>
<dbReference type="RefSeq" id="WP_379043774.1">
    <property type="nucleotide sequence ID" value="NZ_JBHULZ010000014.1"/>
</dbReference>
<reference evidence="3" key="1">
    <citation type="journal article" date="2019" name="Int. J. Syst. Evol. Microbiol.">
        <title>The Global Catalogue of Microorganisms (GCM) 10K type strain sequencing project: providing services to taxonomists for standard genome sequencing and annotation.</title>
        <authorList>
            <consortium name="The Broad Institute Genomics Platform"/>
            <consortium name="The Broad Institute Genome Sequencing Center for Infectious Disease"/>
            <person name="Wu L."/>
            <person name="Ma J."/>
        </authorList>
    </citation>
    <scope>NUCLEOTIDE SEQUENCE [LARGE SCALE GENOMIC DNA]</scope>
    <source>
        <strain evidence="3">KCTC 42255</strain>
    </source>
</reference>
<feature type="domain" description="DUF6089" evidence="1">
    <location>
        <begin position="2"/>
        <end position="228"/>
    </location>
</feature>
<proteinExistence type="predicted"/>
<keyword evidence="3" id="KW-1185">Reference proteome</keyword>
<name>A0ABW5SBL6_9FLAO</name>
<dbReference type="InterPro" id="IPR011250">
    <property type="entry name" value="OMP/PagP_B-barrel"/>
</dbReference>
<dbReference type="SUPFAM" id="SSF56925">
    <property type="entry name" value="OMPA-like"/>
    <property type="match status" value="1"/>
</dbReference>
<accession>A0ABW5SBL6</accession>
<sequence length="229" mass="26244">MRYLIFSFILLYTSLSLAQTYEIGPMLGATNYIGDVGDTQYIAPKTLGAGGIFKWNRSNRHSFRFSLFHSKIKANDADAKETRRKLRGYSFKNKITEASLGIEYTFWEWDLHNLEAQWTPYIYTGLTGVFTQDMFVDRRNKIIPEDNKFTSAIPMVLGVKGTLSTKWILAFEIGARYTFTDNLDGSNPEEIDAEDVYPSFGSANSNDWYVFTGITLTYSFGRKPCYCKF</sequence>
<dbReference type="Proteomes" id="UP001597357">
    <property type="component" value="Unassembled WGS sequence"/>
</dbReference>